<dbReference type="Pfam" id="PF13530">
    <property type="entry name" value="SCP2_2"/>
    <property type="match status" value="1"/>
</dbReference>
<dbReference type="InterPro" id="IPR051554">
    <property type="entry name" value="Acetyltransferase_Eis"/>
</dbReference>
<dbReference type="Gene3D" id="3.30.1050.10">
    <property type="entry name" value="SCP2 sterol-binding domain"/>
    <property type="match status" value="1"/>
</dbReference>
<dbReference type="EMBL" id="OBQK01000006">
    <property type="protein sequence ID" value="SOC55966.1"/>
    <property type="molecule type" value="Genomic_DNA"/>
</dbReference>
<proteinExistence type="predicted"/>
<dbReference type="Gene3D" id="3.40.630.30">
    <property type="match status" value="2"/>
</dbReference>
<dbReference type="Proteomes" id="UP000219688">
    <property type="component" value="Unassembled WGS sequence"/>
</dbReference>
<dbReference type="AlphaFoldDB" id="A0A285VRV8"/>
<dbReference type="Pfam" id="PF17668">
    <property type="entry name" value="Acetyltransf_17"/>
    <property type="match status" value="1"/>
</dbReference>
<dbReference type="Pfam" id="PF13527">
    <property type="entry name" value="Acetyltransf_9"/>
    <property type="match status" value="1"/>
</dbReference>
<evidence type="ECO:0000259" key="1">
    <source>
        <dbReference type="Pfam" id="PF13530"/>
    </source>
</evidence>
<dbReference type="GO" id="GO:0034069">
    <property type="term" value="F:aminoglycoside N-acetyltransferase activity"/>
    <property type="evidence" value="ECO:0007669"/>
    <property type="project" value="TreeGrafter"/>
</dbReference>
<name>A0A285VRV8_9MICO</name>
<dbReference type="GO" id="GO:0030649">
    <property type="term" value="P:aminoglycoside antibiotic catabolic process"/>
    <property type="evidence" value="ECO:0007669"/>
    <property type="project" value="TreeGrafter"/>
</dbReference>
<protein>
    <submittedName>
        <fullName evidence="3">Predicted acetyltransferase</fullName>
    </submittedName>
</protein>
<dbReference type="PANTHER" id="PTHR37817">
    <property type="entry name" value="N-ACETYLTRANSFERASE EIS"/>
    <property type="match status" value="1"/>
</dbReference>
<keyword evidence="4" id="KW-1185">Reference proteome</keyword>
<dbReference type="InterPro" id="IPR016181">
    <property type="entry name" value="Acyl_CoA_acyltransferase"/>
</dbReference>
<dbReference type="InterPro" id="IPR036527">
    <property type="entry name" value="SCP2_sterol-bd_dom_sf"/>
</dbReference>
<gene>
    <name evidence="3" type="ORF">SAMN05421879_106135</name>
</gene>
<evidence type="ECO:0000259" key="2">
    <source>
        <dbReference type="Pfam" id="PF17668"/>
    </source>
</evidence>
<dbReference type="SUPFAM" id="SSF55718">
    <property type="entry name" value="SCP-like"/>
    <property type="match status" value="1"/>
</dbReference>
<dbReference type="PANTHER" id="PTHR37817:SF1">
    <property type="entry name" value="N-ACETYLTRANSFERASE EIS"/>
    <property type="match status" value="1"/>
</dbReference>
<accession>A0A285VRV8</accession>
<sequence>MIDLTPEDLDRVQELADAVWFEVRPGGTSADLADELDFRHARAAERAGGPLPGEVAGDRQPLVGMYSAFDMTVTVPAPDGGLISLPMDGLTWVSVHPDARRQGLLRRMMTDHLHRVHDRGEAAVAGLHASEQGIYGRFGYGCATLDVKLSLGRGAELVAPPAVVAAADEVRTHVVTVPTEAGMAALHAAHVASVRATLGTVTRPDAKASMWWRDFPKARGSKEPWRLLLAERDGATTGYAVFRRESKWEDGRPQGKVEVAELGSVDDGSLLAVVRRLVDMDLTSTVTLWSRSMEDPVMWWAGGPRGVGVRAYDSLWLRLVDVPRALAERGYAAPCDVVVEVLDEVCPWNAARWRLTVDASGRGTCVATQDEADLVTPVVVLGAAYAGGRSLASLARHHAVQERRPGALRELSRAMRADDEPFGAIGF</sequence>
<dbReference type="InterPro" id="IPR025559">
    <property type="entry name" value="Eis_dom"/>
</dbReference>
<keyword evidence="3" id="KW-0808">Transferase</keyword>
<reference evidence="4" key="1">
    <citation type="submission" date="2017-08" db="EMBL/GenBank/DDBJ databases">
        <authorList>
            <person name="Varghese N."/>
            <person name="Submissions S."/>
        </authorList>
    </citation>
    <scope>NUCLEOTIDE SEQUENCE [LARGE SCALE GENOMIC DNA]</scope>
    <source>
        <strain evidence="4">USBA17B2</strain>
    </source>
</reference>
<dbReference type="InterPro" id="IPR041380">
    <property type="entry name" value="Acetyltransf_17"/>
</dbReference>
<feature type="domain" description="Eis-like acetyltransferase" evidence="2">
    <location>
        <begin position="209"/>
        <end position="307"/>
    </location>
</feature>
<dbReference type="SUPFAM" id="SSF55729">
    <property type="entry name" value="Acyl-CoA N-acyltransferases (Nat)"/>
    <property type="match status" value="1"/>
</dbReference>
<evidence type="ECO:0000313" key="4">
    <source>
        <dbReference type="Proteomes" id="UP000219688"/>
    </source>
</evidence>
<organism evidence="3 4">
    <name type="scientific">Ornithinimicrobium cerasi</name>
    <dbReference type="NCBI Taxonomy" id="2248773"/>
    <lineage>
        <taxon>Bacteria</taxon>
        <taxon>Bacillati</taxon>
        <taxon>Actinomycetota</taxon>
        <taxon>Actinomycetes</taxon>
        <taxon>Micrococcales</taxon>
        <taxon>Ornithinimicrobiaceae</taxon>
        <taxon>Ornithinimicrobium</taxon>
    </lineage>
</organism>
<feature type="domain" description="Enhanced intracellular survival protein" evidence="1">
    <location>
        <begin position="322"/>
        <end position="422"/>
    </location>
</feature>
<dbReference type="NCBIfam" id="NF002367">
    <property type="entry name" value="PRK01346.1-4"/>
    <property type="match status" value="1"/>
</dbReference>
<evidence type="ECO:0000313" key="3">
    <source>
        <dbReference type="EMBL" id="SOC55966.1"/>
    </source>
</evidence>